<dbReference type="PANTHER" id="PTHR43194">
    <property type="entry name" value="HYDROLASE ALPHA/BETA FOLD FAMILY"/>
    <property type="match status" value="1"/>
</dbReference>
<keyword evidence="2" id="KW-0378">Hydrolase</keyword>
<dbReference type="Pfam" id="PF12697">
    <property type="entry name" value="Abhydrolase_6"/>
    <property type="match status" value="1"/>
</dbReference>
<protein>
    <submittedName>
        <fullName evidence="2">Alpha-beta hydrolase superfamily lysophospholipase</fullName>
    </submittedName>
</protein>
<accession>A0A3E0HC36</accession>
<dbReference type="InterPro" id="IPR000073">
    <property type="entry name" value="AB_hydrolase_1"/>
</dbReference>
<dbReference type="InterPro" id="IPR050228">
    <property type="entry name" value="Carboxylesterase_BioH"/>
</dbReference>
<dbReference type="OrthoDB" id="3211023at2"/>
<dbReference type="EMBL" id="QUNO01000011">
    <property type="protein sequence ID" value="REH42006.1"/>
    <property type="molecule type" value="Genomic_DNA"/>
</dbReference>
<comment type="caution">
    <text evidence="2">The sequence shown here is derived from an EMBL/GenBank/DDBJ whole genome shotgun (WGS) entry which is preliminary data.</text>
</comment>
<dbReference type="SUPFAM" id="SSF53474">
    <property type="entry name" value="alpha/beta-Hydrolases"/>
    <property type="match status" value="1"/>
</dbReference>
<organism evidence="2 3">
    <name type="scientific">Kutzneria buriramensis</name>
    <dbReference type="NCBI Taxonomy" id="1045776"/>
    <lineage>
        <taxon>Bacteria</taxon>
        <taxon>Bacillati</taxon>
        <taxon>Actinomycetota</taxon>
        <taxon>Actinomycetes</taxon>
        <taxon>Pseudonocardiales</taxon>
        <taxon>Pseudonocardiaceae</taxon>
        <taxon>Kutzneria</taxon>
    </lineage>
</organism>
<gene>
    <name evidence="2" type="ORF">BCF44_111311</name>
</gene>
<name>A0A3E0HC36_9PSEU</name>
<dbReference type="InterPro" id="IPR029058">
    <property type="entry name" value="AB_hydrolase_fold"/>
</dbReference>
<evidence type="ECO:0000259" key="1">
    <source>
        <dbReference type="Pfam" id="PF12697"/>
    </source>
</evidence>
<dbReference type="AlphaFoldDB" id="A0A3E0HC36"/>
<feature type="domain" description="AB hydrolase-1" evidence="1">
    <location>
        <begin position="43"/>
        <end position="281"/>
    </location>
</feature>
<dbReference type="Gene3D" id="3.40.50.1820">
    <property type="entry name" value="alpha/beta hydrolase"/>
    <property type="match status" value="1"/>
</dbReference>
<evidence type="ECO:0000313" key="3">
    <source>
        <dbReference type="Proteomes" id="UP000256269"/>
    </source>
</evidence>
<dbReference type="Proteomes" id="UP000256269">
    <property type="component" value="Unassembled WGS sequence"/>
</dbReference>
<reference evidence="2 3" key="1">
    <citation type="submission" date="2018-08" db="EMBL/GenBank/DDBJ databases">
        <title>Genomic Encyclopedia of Archaeal and Bacterial Type Strains, Phase II (KMG-II): from individual species to whole genera.</title>
        <authorList>
            <person name="Goeker M."/>
        </authorList>
    </citation>
    <scope>NUCLEOTIDE SEQUENCE [LARGE SCALE GENOMIC DNA]</scope>
    <source>
        <strain evidence="2 3">DSM 45791</strain>
    </source>
</reference>
<dbReference type="PANTHER" id="PTHR43194:SF2">
    <property type="entry name" value="PEROXISOMAL MEMBRANE PROTEIN LPX1"/>
    <property type="match status" value="1"/>
</dbReference>
<keyword evidence="3" id="KW-1185">Reference proteome</keyword>
<dbReference type="GO" id="GO:0016787">
    <property type="term" value="F:hydrolase activity"/>
    <property type="evidence" value="ECO:0007669"/>
    <property type="project" value="UniProtKB-KW"/>
</dbReference>
<dbReference type="RefSeq" id="WP_116178006.1">
    <property type="nucleotide sequence ID" value="NZ_CP144375.1"/>
</dbReference>
<proteinExistence type="predicted"/>
<evidence type="ECO:0000313" key="2">
    <source>
        <dbReference type="EMBL" id="REH42006.1"/>
    </source>
</evidence>
<sequence length="297" mass="31120">MSAAPPSQLTANRAARVDLPGRYGPIAALRAPAAGADLGATALLVPGYTGSKEDFAPLVDPISDAGMEVLAIDMPGQYESPGPEQESSYRPAPLGTVLADLVAKIVADGRRVLLLGHSYGGLVVRAAVLAHAPVTGLTLMDSGPAELPPGDRRSALDTGEVILREHGVEAAHQVLESRAAEDPGWADVPVELKEFKRKRFLRSTQAGLLGMADGLRYEPDLVTKLAAALRTAGASALVICGEQDDAWSVASQRDMADRLDADFAVVTGAKHSPNTENPDGLLGTVLPTWRAWLADAR</sequence>